<dbReference type="Proteomes" id="UP000265566">
    <property type="component" value="Chromosome 2"/>
</dbReference>
<organism evidence="2">
    <name type="scientific">Medicago truncatula</name>
    <name type="common">Barrel medic</name>
    <name type="synonym">Medicago tribuloides</name>
    <dbReference type="NCBI Taxonomy" id="3880"/>
    <lineage>
        <taxon>Eukaryota</taxon>
        <taxon>Viridiplantae</taxon>
        <taxon>Streptophyta</taxon>
        <taxon>Embryophyta</taxon>
        <taxon>Tracheophyta</taxon>
        <taxon>Spermatophyta</taxon>
        <taxon>Magnoliopsida</taxon>
        <taxon>eudicotyledons</taxon>
        <taxon>Gunneridae</taxon>
        <taxon>Pentapetalae</taxon>
        <taxon>rosids</taxon>
        <taxon>fabids</taxon>
        <taxon>Fabales</taxon>
        <taxon>Fabaceae</taxon>
        <taxon>Papilionoideae</taxon>
        <taxon>50 kb inversion clade</taxon>
        <taxon>NPAAA clade</taxon>
        <taxon>Hologalegina</taxon>
        <taxon>IRL clade</taxon>
        <taxon>Trifolieae</taxon>
        <taxon>Medicago</taxon>
    </lineage>
</organism>
<keyword evidence="1" id="KW-0812">Transmembrane</keyword>
<accession>A0A396J4R3</accession>
<evidence type="ECO:0000256" key="1">
    <source>
        <dbReference type="SAM" id="Phobius"/>
    </source>
</evidence>
<protein>
    <recommendedName>
        <fullName evidence="3">Transmembrane protein</fullName>
    </recommendedName>
</protein>
<comment type="caution">
    <text evidence="2">The sequence shown here is derived from an EMBL/GenBank/DDBJ whole genome shotgun (WGS) entry which is preliminary data.</text>
</comment>
<dbReference type="EMBL" id="PSQE01000002">
    <property type="protein sequence ID" value="RHN72930.1"/>
    <property type="molecule type" value="Genomic_DNA"/>
</dbReference>
<evidence type="ECO:0008006" key="3">
    <source>
        <dbReference type="Google" id="ProtNLM"/>
    </source>
</evidence>
<dbReference type="AlphaFoldDB" id="A0A396J4R3"/>
<sequence length="77" mass="9148">MFPSLEHHYYSLLFALISNSCIYICSNTFFCFFLPATNHNMSLKFRSQHLHQRWKQRSKIEGKIVLQVRPSYKLGHG</sequence>
<proteinExistence type="predicted"/>
<name>A0A396J4R3_MEDTR</name>
<reference evidence="2" key="1">
    <citation type="journal article" date="2018" name="Nat. Plants">
        <title>Whole-genome landscape of Medicago truncatula symbiotic genes.</title>
        <authorList>
            <person name="Pecrix Y."/>
            <person name="Gamas P."/>
            <person name="Carrere S."/>
        </authorList>
    </citation>
    <scope>NUCLEOTIDE SEQUENCE</scope>
    <source>
        <tissue evidence="2">Leaves</tissue>
    </source>
</reference>
<keyword evidence="1" id="KW-1133">Transmembrane helix</keyword>
<keyword evidence="1" id="KW-0472">Membrane</keyword>
<dbReference type="Gramene" id="rna8696">
    <property type="protein sequence ID" value="RHN72930.1"/>
    <property type="gene ID" value="gene8696"/>
</dbReference>
<evidence type="ECO:0000313" key="2">
    <source>
        <dbReference type="EMBL" id="RHN72930.1"/>
    </source>
</evidence>
<gene>
    <name evidence="2" type="ORF">MtrunA17_Chr2g0293051</name>
</gene>
<feature type="transmembrane region" description="Helical" evidence="1">
    <location>
        <begin position="12"/>
        <end position="36"/>
    </location>
</feature>